<name>A0A8J2LQW3_9HEXA</name>
<dbReference type="Proteomes" id="UP000708208">
    <property type="component" value="Unassembled WGS sequence"/>
</dbReference>
<organism evidence="2 3">
    <name type="scientific">Allacma fusca</name>
    <dbReference type="NCBI Taxonomy" id="39272"/>
    <lineage>
        <taxon>Eukaryota</taxon>
        <taxon>Metazoa</taxon>
        <taxon>Ecdysozoa</taxon>
        <taxon>Arthropoda</taxon>
        <taxon>Hexapoda</taxon>
        <taxon>Collembola</taxon>
        <taxon>Symphypleona</taxon>
        <taxon>Sminthuridae</taxon>
        <taxon>Allacma</taxon>
    </lineage>
</organism>
<proteinExistence type="predicted"/>
<feature type="region of interest" description="Disordered" evidence="1">
    <location>
        <begin position="97"/>
        <end position="135"/>
    </location>
</feature>
<dbReference type="EMBL" id="CAJVCH010571143">
    <property type="protein sequence ID" value="CAG7836755.1"/>
    <property type="molecule type" value="Genomic_DNA"/>
</dbReference>
<evidence type="ECO:0000313" key="2">
    <source>
        <dbReference type="EMBL" id="CAG7836755.1"/>
    </source>
</evidence>
<reference evidence="2" key="1">
    <citation type="submission" date="2021-06" db="EMBL/GenBank/DDBJ databases">
        <authorList>
            <person name="Hodson N. C."/>
            <person name="Mongue J. A."/>
            <person name="Jaron S. K."/>
        </authorList>
    </citation>
    <scope>NUCLEOTIDE SEQUENCE</scope>
</reference>
<evidence type="ECO:0000256" key="1">
    <source>
        <dbReference type="SAM" id="MobiDB-lite"/>
    </source>
</evidence>
<dbReference type="AlphaFoldDB" id="A0A8J2LQW3"/>
<gene>
    <name evidence="2" type="ORF">AFUS01_LOCUS45962</name>
</gene>
<evidence type="ECO:0000313" key="3">
    <source>
        <dbReference type="Proteomes" id="UP000708208"/>
    </source>
</evidence>
<protein>
    <submittedName>
        <fullName evidence="2">Uncharacterized protein</fullName>
    </submittedName>
</protein>
<comment type="caution">
    <text evidence="2">The sequence shown here is derived from an EMBL/GenBank/DDBJ whole genome shotgun (WGS) entry which is preliminary data.</text>
</comment>
<keyword evidence="3" id="KW-1185">Reference proteome</keyword>
<sequence>MRGSPWYGLPSMILWICKIRLHLYPDTFLTSFLGILDDGGGSTGQGEVIDPEAAVALRTHRVKICSAAVVKFIYNIKFSSSGTNILKMGCLCSKKQNADGGADGNEPAAASPSQDAGAASTTGSGAPAPANADEG</sequence>
<feature type="compositionally biased region" description="Low complexity" evidence="1">
    <location>
        <begin position="108"/>
        <end position="135"/>
    </location>
</feature>
<accession>A0A8J2LQW3</accession>